<dbReference type="HOGENOM" id="CLU_013392_1_0_1"/>
<dbReference type="OMA" id="YENVRPP"/>
<dbReference type="GO" id="GO:0006335">
    <property type="term" value="P:DNA replication-dependent chromatin assembly"/>
    <property type="evidence" value="ECO:0007669"/>
    <property type="project" value="EnsemblFungi"/>
</dbReference>
<evidence type="ECO:0000259" key="7">
    <source>
        <dbReference type="Pfam" id="PF21796"/>
    </source>
</evidence>
<dbReference type="OrthoDB" id="79480at2759"/>
<feature type="compositionally biased region" description="Polar residues" evidence="5">
    <location>
        <begin position="183"/>
        <end position="193"/>
    </location>
</feature>
<dbReference type="GO" id="GO:0000785">
    <property type="term" value="C:chromatin"/>
    <property type="evidence" value="ECO:0007669"/>
    <property type="project" value="EnsemblFungi"/>
</dbReference>
<evidence type="ECO:0000256" key="1">
    <source>
        <dbReference type="ARBA" id="ARBA00004123"/>
    </source>
</evidence>
<name>S9W0R3_SCHCR</name>
<dbReference type="InterPro" id="IPR048800">
    <property type="entry name" value="Cac1-like_C"/>
</dbReference>
<proteinExistence type="predicted"/>
<dbReference type="GO" id="GO:0006281">
    <property type="term" value="P:DNA repair"/>
    <property type="evidence" value="ECO:0007669"/>
    <property type="project" value="UniProtKB-KW"/>
</dbReference>
<dbReference type="GO" id="GO:0006334">
    <property type="term" value="P:nucleosome assembly"/>
    <property type="evidence" value="ECO:0007669"/>
    <property type="project" value="TreeGrafter"/>
</dbReference>
<feature type="domain" description="Chromatin assembly factor 1 subunit A dimerization" evidence="6">
    <location>
        <begin position="297"/>
        <end position="368"/>
    </location>
</feature>
<evidence type="ECO:0000313" key="9">
    <source>
        <dbReference type="Proteomes" id="UP000015464"/>
    </source>
</evidence>
<dbReference type="Proteomes" id="UP000015464">
    <property type="component" value="Unassembled WGS sequence"/>
</dbReference>
<dbReference type="PANTHER" id="PTHR15272">
    <property type="entry name" value="CHROMATIN ASSEMBLY FACTOR 1 SUBUNIT A CAF-1 SUBUNIT A"/>
    <property type="match status" value="1"/>
</dbReference>
<accession>S9W0R3</accession>
<keyword evidence="3" id="KW-0234">DNA repair</keyword>
<dbReference type="EMBL" id="KE546990">
    <property type="protein sequence ID" value="EPY51640.1"/>
    <property type="molecule type" value="Genomic_DNA"/>
</dbReference>
<feature type="region of interest" description="Disordered" evidence="5">
    <location>
        <begin position="1"/>
        <end position="194"/>
    </location>
</feature>
<dbReference type="GO" id="GO:1990426">
    <property type="term" value="P:mitotic recombination-dependent replication fork processing"/>
    <property type="evidence" value="ECO:0007669"/>
    <property type="project" value="EnsemblFungi"/>
</dbReference>
<evidence type="ECO:0000313" key="8">
    <source>
        <dbReference type="EMBL" id="EPY51640.1"/>
    </source>
</evidence>
<reference evidence="8 9" key="1">
    <citation type="journal article" date="2011" name="Science">
        <title>Comparative functional genomics of the fission yeasts.</title>
        <authorList>
            <person name="Rhind N."/>
            <person name="Chen Z."/>
            <person name="Yassour M."/>
            <person name="Thompson D.A."/>
            <person name="Haas B.J."/>
            <person name="Habib N."/>
            <person name="Wapinski I."/>
            <person name="Roy S."/>
            <person name="Lin M.F."/>
            <person name="Heiman D.I."/>
            <person name="Young S.K."/>
            <person name="Furuya K."/>
            <person name="Guo Y."/>
            <person name="Pidoux A."/>
            <person name="Chen H.M."/>
            <person name="Robbertse B."/>
            <person name="Goldberg J.M."/>
            <person name="Aoki K."/>
            <person name="Bayne E.H."/>
            <person name="Berlin A.M."/>
            <person name="Desjardins C.A."/>
            <person name="Dobbs E."/>
            <person name="Dukaj L."/>
            <person name="Fan L."/>
            <person name="FitzGerald M.G."/>
            <person name="French C."/>
            <person name="Gujja S."/>
            <person name="Hansen K."/>
            <person name="Keifenheim D."/>
            <person name="Levin J.Z."/>
            <person name="Mosher R.A."/>
            <person name="Mueller C.A."/>
            <person name="Pfiffner J."/>
            <person name="Priest M."/>
            <person name="Russ C."/>
            <person name="Smialowska A."/>
            <person name="Swoboda P."/>
            <person name="Sykes S.M."/>
            <person name="Vaughn M."/>
            <person name="Vengrova S."/>
            <person name="Yoder R."/>
            <person name="Zeng Q."/>
            <person name="Allshire R."/>
            <person name="Baulcombe D."/>
            <person name="Birren B.W."/>
            <person name="Brown W."/>
            <person name="Ekwall K."/>
            <person name="Kellis M."/>
            <person name="Leatherwood J."/>
            <person name="Levin H."/>
            <person name="Margalit H."/>
            <person name="Martienssen R."/>
            <person name="Nieduszynski C.A."/>
            <person name="Spatafora J.W."/>
            <person name="Friedman N."/>
            <person name="Dalgaard J.Z."/>
            <person name="Baumann P."/>
            <person name="Niki H."/>
            <person name="Regev A."/>
            <person name="Nusbaum C."/>
        </authorList>
    </citation>
    <scope>NUCLEOTIDE SEQUENCE [LARGE SCALE GENOMIC DNA]</scope>
    <source>
        <strain evidence="9">OY26 / ATCC MYA-4695 / CBS 11777 / NBRC 106824 / NRRL Y48691</strain>
    </source>
</reference>
<feature type="region of interest" description="Disordered" evidence="5">
    <location>
        <begin position="342"/>
        <end position="375"/>
    </location>
</feature>
<dbReference type="Pfam" id="PF12253">
    <property type="entry name" value="CAF1A_dimeriz"/>
    <property type="match status" value="1"/>
</dbReference>
<gene>
    <name evidence="8" type="ORF">SPOG_00065</name>
</gene>
<feature type="compositionally biased region" description="Basic and acidic residues" evidence="5">
    <location>
        <begin position="75"/>
        <end position="168"/>
    </location>
</feature>
<dbReference type="PANTHER" id="PTHR15272:SF0">
    <property type="entry name" value="CHROMATIN ASSEMBLY FACTOR 1 SUBUNIT A"/>
    <property type="match status" value="1"/>
</dbReference>
<evidence type="ECO:0000256" key="2">
    <source>
        <dbReference type="ARBA" id="ARBA00022763"/>
    </source>
</evidence>
<dbReference type="GO" id="GO:0043596">
    <property type="term" value="C:nuclear replication fork"/>
    <property type="evidence" value="ECO:0007669"/>
    <property type="project" value="EnsemblFungi"/>
</dbReference>
<keyword evidence="4" id="KW-0539">Nucleus</keyword>
<dbReference type="STRING" id="653667.S9W0R3"/>
<keyword evidence="2" id="KW-0227">DNA damage</keyword>
<dbReference type="AlphaFoldDB" id="S9W0R3"/>
<dbReference type="InterPro" id="IPR022043">
    <property type="entry name" value="CAF1A_DD"/>
</dbReference>
<dbReference type="RefSeq" id="XP_013023026.1">
    <property type="nucleotide sequence ID" value="XM_013167572.1"/>
</dbReference>
<keyword evidence="9" id="KW-1185">Reference proteome</keyword>
<evidence type="ECO:0000259" key="6">
    <source>
        <dbReference type="Pfam" id="PF12253"/>
    </source>
</evidence>
<organism evidence="8 9">
    <name type="scientific">Schizosaccharomyces cryophilus (strain OY26 / ATCC MYA-4695 / CBS 11777 / NBRC 106824 / NRRL Y48691)</name>
    <name type="common">Fission yeast</name>
    <dbReference type="NCBI Taxonomy" id="653667"/>
    <lineage>
        <taxon>Eukaryota</taxon>
        <taxon>Fungi</taxon>
        <taxon>Dikarya</taxon>
        <taxon>Ascomycota</taxon>
        <taxon>Taphrinomycotina</taxon>
        <taxon>Schizosaccharomycetes</taxon>
        <taxon>Schizosaccharomycetales</taxon>
        <taxon>Schizosaccharomycetaceae</taxon>
        <taxon>Schizosaccharomyces</taxon>
    </lineage>
</organism>
<evidence type="ECO:0000256" key="4">
    <source>
        <dbReference type="ARBA" id="ARBA00023242"/>
    </source>
</evidence>
<evidence type="ECO:0000256" key="5">
    <source>
        <dbReference type="SAM" id="MobiDB-lite"/>
    </source>
</evidence>
<protein>
    <submittedName>
        <fullName evidence="8">CAF assembly factor complex large subunit Pcf1</fullName>
    </submittedName>
</protein>
<feature type="domain" description="Chromatin assembly factor 1 subunit Cac1-like C-terminal" evidence="7">
    <location>
        <begin position="473"/>
        <end position="527"/>
    </location>
</feature>
<dbReference type="GeneID" id="25034397"/>
<comment type="subcellular location">
    <subcellularLocation>
        <location evidence="1">Nucleus</location>
    </subcellularLocation>
</comment>
<dbReference type="Pfam" id="PF21796">
    <property type="entry name" value="Cac1_C"/>
    <property type="match status" value="1"/>
</dbReference>
<dbReference type="eggNOG" id="KOG4363">
    <property type="taxonomic scope" value="Eukaryota"/>
</dbReference>
<sequence>MDVDNNISSESKTASQESKNGPITMEVDGSEGTYVNENGVDKTSMEVDDSHLSEDTALSKSSKRKRTNAESTEAGNERKLERQRLQEEKARKKEEDRLRREREREQREIEKKQREEERLAAKKKRELEKMEKDLEQQRKKEERDQKQREKEEALRVRQEQTANKEKQQLRLNSFFSKGKASNKESPVSEQEQPATDFDKTFRPFFLKSQAAFAKFPPCLYSFDQLDKLLTSTSDDSLTLKKLLLSHRSSQALSEPLHAKLPTGFKSQWVKHFMDKFQDPNVSNPEEILQQVSKAQVKLIYFAQDIRPPYFGTFTKQHTEESIYVNPWLEDKTIDYGYDSEAEWVADDEEEGEDLDSEDDELDNSDDNLDEVDAGFVDDDNDKEIITSGKPNRLVGPLQPIIEGPSWDLNFLSNFACISLLDPITPFSTSSSFRIDPHRDYWVPQERSSDVSVSSIVQDTSPSSLQVKLPSEDLPSFLGYVTRSHENKILLIEHLRQIFPHVTKNVISDTLNKVAVRRGKAVSDGWDIKQEFQSFLSS</sequence>
<dbReference type="GO" id="GO:0033186">
    <property type="term" value="C:CAF-1 complex"/>
    <property type="evidence" value="ECO:0007669"/>
    <property type="project" value="EnsemblFungi"/>
</dbReference>
<feature type="compositionally biased region" description="Polar residues" evidence="5">
    <location>
        <begin position="1"/>
        <end position="21"/>
    </location>
</feature>
<feature type="compositionally biased region" description="Basic and acidic residues" evidence="5">
    <location>
        <begin position="39"/>
        <end position="54"/>
    </location>
</feature>
<evidence type="ECO:0000256" key="3">
    <source>
        <dbReference type="ARBA" id="ARBA00023204"/>
    </source>
</evidence>